<dbReference type="GO" id="GO:0008284">
    <property type="term" value="P:positive regulation of cell population proliferation"/>
    <property type="evidence" value="ECO:0000318"/>
    <property type="project" value="GO_Central"/>
</dbReference>
<accession>A0A0R4IWG0</accession>
<dbReference type="PANTHER" id="PTHR10740:SF10">
    <property type="entry name" value="EPIGEN"/>
    <property type="match status" value="1"/>
</dbReference>
<dbReference type="AlphaFoldDB" id="A0A0R4IWG0"/>
<gene>
    <name evidence="13 15 16" type="primary">epgn</name>
</gene>
<dbReference type="GO" id="GO:0005154">
    <property type="term" value="F:epidermal growth factor receptor binding"/>
    <property type="evidence" value="ECO:0000318"/>
    <property type="project" value="GO_Central"/>
</dbReference>
<keyword evidence="5" id="KW-0339">Growth factor</keyword>
<dbReference type="Reactome" id="R-DRE-177929">
    <property type="pathway name" value="Signaling by EGFR"/>
</dbReference>
<dbReference type="Reactome" id="R-DRE-180336">
    <property type="pathway name" value="SHC1 events in EGFR signaling"/>
</dbReference>
<dbReference type="Ensembl" id="ENSDART00000167600.2">
    <property type="protein sequence ID" value="ENSDARP00000139060.1"/>
    <property type="gene ID" value="ENSDARG00000104992.2"/>
</dbReference>
<comment type="subcellular location">
    <subcellularLocation>
        <location evidence="1">Membrane</location>
        <topology evidence="1">Single-pass type I membrane protein</topology>
    </subcellularLocation>
</comment>
<keyword evidence="14" id="KW-1185">Reference proteome</keyword>
<keyword evidence="6 10" id="KW-0472">Membrane</keyword>
<dbReference type="Reactome" id="R-DRE-179812">
    <property type="pathway name" value="GRB2 events in EGFR signaling"/>
</dbReference>
<evidence type="ECO:0000256" key="1">
    <source>
        <dbReference type="ARBA" id="ARBA00004479"/>
    </source>
</evidence>
<evidence type="ECO:0000256" key="9">
    <source>
        <dbReference type="PROSITE-ProRule" id="PRU00076"/>
    </source>
</evidence>
<dbReference type="PROSITE" id="PS50026">
    <property type="entry name" value="EGF_3"/>
    <property type="match status" value="1"/>
</dbReference>
<reference evidence="15" key="4">
    <citation type="journal article" date="2016" name="BMC Genomics">
        <title>Gene evolution and gene expression after whole genome duplication in fish: the PhyloFish database.</title>
        <authorList>
            <person name="Pasquier J."/>
            <person name="Cabau C."/>
            <person name="Nguyen T."/>
            <person name="Jouanno E."/>
            <person name="Severac D."/>
            <person name="Braasch I."/>
            <person name="Journot L."/>
            <person name="Pontarotti P."/>
            <person name="Klopp C."/>
            <person name="Postlethwait J.H."/>
            <person name="Guiguen Y."/>
            <person name="Bobe J."/>
        </authorList>
    </citation>
    <scope>NUCLEOTIDE SEQUENCE</scope>
    <source>
        <strain evidence="15">Tuebingen</strain>
    </source>
</reference>
<dbReference type="Gene3D" id="2.10.25.10">
    <property type="entry name" value="Laminin"/>
    <property type="match status" value="1"/>
</dbReference>
<dbReference type="RefSeq" id="NP_001373613.1">
    <property type="nucleotide sequence ID" value="NM_001386684.1"/>
</dbReference>
<dbReference type="Reactome" id="R-DRE-5673001">
    <property type="pathway name" value="RAF/MAP kinase cascade"/>
</dbReference>
<keyword evidence="2 9" id="KW-0245">EGF-like domain</keyword>
<protein>
    <submittedName>
        <fullName evidence="15">Epigen precursor</fullName>
    </submittedName>
    <submittedName>
        <fullName evidence="13">Epithelial mitogen homolog (mouse)</fullName>
    </submittedName>
</protein>
<dbReference type="GO" id="GO:0007173">
    <property type="term" value="P:epidermal growth factor receptor signaling pathway"/>
    <property type="evidence" value="ECO:0000318"/>
    <property type="project" value="GO_Central"/>
</dbReference>
<evidence type="ECO:0000313" key="16">
    <source>
        <dbReference type="ZFIN" id="ZDB-GENE-100426-1"/>
    </source>
</evidence>
<dbReference type="PRINTS" id="PR00009">
    <property type="entry name" value="EGFTGF"/>
</dbReference>
<reference evidence="13 14" key="2">
    <citation type="journal article" date="2013" name="Nature">
        <title>The zebrafish reference genome sequence and its relationship to the human genome.</title>
        <authorList>
            <consortium name="Genome Reference Consortium Zebrafish"/>
            <person name="Howe K."/>
            <person name="Clark M.D."/>
            <person name="Torroja C.F."/>
            <person name="Torrance J."/>
            <person name="Berthelot C."/>
            <person name="Muffato M."/>
            <person name="Collins J.E."/>
            <person name="Humphray S."/>
            <person name="McLaren K."/>
            <person name="Matthews L."/>
            <person name="McLaren S."/>
            <person name="Sealy I."/>
            <person name="Caccamo M."/>
            <person name="Churcher C."/>
            <person name="Scott C."/>
            <person name="Barrett J.C."/>
            <person name="Koch R."/>
            <person name="Rauch G.J."/>
            <person name="White S."/>
            <person name="Chow W."/>
            <person name="Kilian B."/>
            <person name="Quintais L.T."/>
            <person name="Guerra-Assuncao J.A."/>
            <person name="Zhou Y."/>
            <person name="Gu Y."/>
            <person name="Yen J."/>
            <person name="Vogel J.H."/>
            <person name="Eyre T."/>
            <person name="Redmond S."/>
            <person name="Banerjee R."/>
            <person name="Chi J."/>
            <person name="Fu B."/>
            <person name="Langley E."/>
            <person name="Maguire S.F."/>
            <person name="Laird G.K."/>
            <person name="Lloyd D."/>
            <person name="Kenyon E."/>
            <person name="Donaldson S."/>
            <person name="Sehra H."/>
            <person name="Almeida-King J."/>
            <person name="Loveland J."/>
            <person name="Trevanion S."/>
            <person name="Jones M."/>
            <person name="Quail M."/>
            <person name="Willey D."/>
            <person name="Hunt A."/>
            <person name="Burton J."/>
            <person name="Sims S."/>
            <person name="McLay K."/>
            <person name="Plumb B."/>
            <person name="Davis J."/>
            <person name="Clee C."/>
            <person name="Oliver K."/>
            <person name="Clark R."/>
            <person name="Riddle C."/>
            <person name="Elliot D."/>
            <person name="Eliott D."/>
            <person name="Threadgold G."/>
            <person name="Harden G."/>
            <person name="Ware D."/>
            <person name="Begum S."/>
            <person name="Mortimore B."/>
            <person name="Mortimer B."/>
            <person name="Kerry G."/>
            <person name="Heath P."/>
            <person name="Phillimore B."/>
            <person name="Tracey A."/>
            <person name="Corby N."/>
            <person name="Dunn M."/>
            <person name="Johnson C."/>
            <person name="Wood J."/>
            <person name="Clark S."/>
            <person name="Pelan S."/>
            <person name="Griffiths G."/>
            <person name="Smith M."/>
            <person name="Glithero R."/>
            <person name="Howden P."/>
            <person name="Barker N."/>
            <person name="Lloyd C."/>
            <person name="Stevens C."/>
            <person name="Harley J."/>
            <person name="Holt K."/>
            <person name="Panagiotidis G."/>
            <person name="Lovell J."/>
            <person name="Beasley H."/>
            <person name="Henderson C."/>
            <person name="Gordon D."/>
            <person name="Auger K."/>
            <person name="Wright D."/>
            <person name="Collins J."/>
            <person name="Raisen C."/>
            <person name="Dyer L."/>
            <person name="Leung K."/>
            <person name="Robertson L."/>
            <person name="Ambridge K."/>
            <person name="Leongamornlert D."/>
            <person name="McGuire S."/>
            <person name="Gilderthorp R."/>
            <person name="Griffiths C."/>
            <person name="Manthravadi D."/>
            <person name="Nichol S."/>
            <person name="Barker G."/>
            <person name="Whitehead S."/>
            <person name="Kay M."/>
            <person name="Brown J."/>
            <person name="Murnane C."/>
            <person name="Gray E."/>
            <person name="Humphries M."/>
            <person name="Sycamore N."/>
            <person name="Barker D."/>
            <person name="Saunders D."/>
            <person name="Wallis J."/>
            <person name="Babbage A."/>
            <person name="Hammond S."/>
            <person name="Mashreghi-Mohammadi M."/>
            <person name="Barr L."/>
            <person name="Martin S."/>
            <person name="Wray P."/>
            <person name="Ellington A."/>
            <person name="Matthews N."/>
            <person name="Ellwood M."/>
            <person name="Woodmansey R."/>
            <person name="Clark G."/>
            <person name="Cooper J."/>
            <person name="Cooper J."/>
            <person name="Tromans A."/>
            <person name="Grafham D."/>
            <person name="Skuce C."/>
            <person name="Pandian R."/>
            <person name="Andrews R."/>
            <person name="Harrison E."/>
            <person name="Kimberley A."/>
            <person name="Garnett J."/>
            <person name="Fosker N."/>
            <person name="Hall R."/>
            <person name="Garner P."/>
            <person name="Kelly D."/>
            <person name="Bird C."/>
            <person name="Palmer S."/>
            <person name="Gehring I."/>
            <person name="Berger A."/>
            <person name="Dooley C.M."/>
            <person name="Ersan-Urun Z."/>
            <person name="Eser C."/>
            <person name="Geiger H."/>
            <person name="Geisler M."/>
            <person name="Karotki L."/>
            <person name="Kirn A."/>
            <person name="Konantz J."/>
            <person name="Konantz M."/>
            <person name="Oberlander M."/>
            <person name="Rudolph-Geiger S."/>
            <person name="Teucke M."/>
            <person name="Lanz C."/>
            <person name="Raddatz G."/>
            <person name="Osoegawa K."/>
            <person name="Zhu B."/>
            <person name="Rapp A."/>
            <person name="Widaa S."/>
            <person name="Langford C."/>
            <person name="Yang F."/>
            <person name="Schuster S.C."/>
            <person name="Carter N.P."/>
            <person name="Harrow J."/>
            <person name="Ning Z."/>
            <person name="Herrero J."/>
            <person name="Searle S.M."/>
            <person name="Enright A."/>
            <person name="Geisler R."/>
            <person name="Plasterk R.H."/>
            <person name="Lee C."/>
            <person name="Westerfield M."/>
            <person name="de Jong P.J."/>
            <person name="Zon L.I."/>
            <person name="Postlethwait J.H."/>
            <person name="Nusslein-Volhard C."/>
            <person name="Hubbard T.J."/>
            <person name="Roest Crollius H."/>
            <person name="Rogers J."/>
            <person name="Stemple D.L."/>
        </authorList>
    </citation>
    <scope>NUCLEOTIDE SEQUENCE [LARGE SCALE GENOMIC DNA]</scope>
    <source>
        <strain evidence="13 14">Tuebingen</strain>
    </source>
</reference>
<dbReference type="SUPFAM" id="SSF57196">
    <property type="entry name" value="EGF/Laminin"/>
    <property type="match status" value="1"/>
</dbReference>
<dbReference type="Reactome" id="R-DRE-180292">
    <property type="pathway name" value="GAB1 signalosome"/>
</dbReference>
<dbReference type="SMR" id="A0A0R4IWG0"/>
<reference evidence="15" key="6">
    <citation type="submission" date="2025-04" db="UniProtKB">
        <authorList>
            <consortium name="RefSeq"/>
        </authorList>
    </citation>
    <scope>IDENTIFICATION</scope>
    <source>
        <strain evidence="15">Tuebingen</strain>
    </source>
</reference>
<feature type="domain" description="EGF-like" evidence="12">
    <location>
        <begin position="51"/>
        <end position="91"/>
    </location>
</feature>
<reference evidence="15" key="5">
    <citation type="journal article" date="2016" name="PLoS ONE">
        <title>IgG-Containing Isoforms of Neuregulin-1 Are Dispensable for Cardiac Trabeculation in Zebrafish.</title>
        <authorList>
            <person name="Samsa L.A."/>
            <person name="Ito C.E."/>
            <person name="Brown D.R."/>
            <person name="Qian L."/>
            <person name="Liu J."/>
        </authorList>
    </citation>
    <scope>NUCLEOTIDE SEQUENCE</scope>
    <source>
        <strain evidence="15">Tuebingen</strain>
    </source>
</reference>
<dbReference type="Ensembl" id="ENSDART00000191451.1">
    <property type="protein sequence ID" value="ENSDARP00000145021.1"/>
    <property type="gene ID" value="ENSDARG00000104992.2"/>
</dbReference>
<evidence type="ECO:0000256" key="7">
    <source>
        <dbReference type="ARBA" id="ARBA00023157"/>
    </source>
</evidence>
<reference evidence="13" key="3">
    <citation type="submission" date="2015-11" db="UniProtKB">
        <authorList>
            <consortium name="Ensembl"/>
        </authorList>
    </citation>
    <scope>IDENTIFICATION</scope>
    <source>
        <strain evidence="13">Tuebingen</strain>
    </source>
</reference>
<dbReference type="GeneTree" id="ENSGT00730000113053"/>
<accession>A0A8M1PZS8</accession>
<evidence type="ECO:0000256" key="5">
    <source>
        <dbReference type="ARBA" id="ARBA00023030"/>
    </source>
</evidence>
<dbReference type="KEGG" id="dre:100005297"/>
<organism evidence="13">
    <name type="scientific">Danio rerio</name>
    <name type="common">Zebrafish</name>
    <name type="synonym">Brachydanio rerio</name>
    <dbReference type="NCBI Taxonomy" id="7955"/>
    <lineage>
        <taxon>Eukaryota</taxon>
        <taxon>Metazoa</taxon>
        <taxon>Chordata</taxon>
        <taxon>Craniata</taxon>
        <taxon>Vertebrata</taxon>
        <taxon>Euteleostomi</taxon>
        <taxon>Actinopterygii</taxon>
        <taxon>Neopterygii</taxon>
        <taxon>Teleostei</taxon>
        <taxon>Ostariophysi</taxon>
        <taxon>Cypriniformes</taxon>
        <taxon>Danionidae</taxon>
        <taxon>Danioninae</taxon>
        <taxon>Danio</taxon>
    </lineage>
</organism>
<dbReference type="CTD" id="255324"/>
<evidence type="ECO:0000256" key="6">
    <source>
        <dbReference type="ARBA" id="ARBA00023136"/>
    </source>
</evidence>
<dbReference type="GO" id="GO:0016020">
    <property type="term" value="C:membrane"/>
    <property type="evidence" value="ECO:0007669"/>
    <property type="project" value="UniProtKB-SubCell"/>
</dbReference>
<dbReference type="Reactome" id="R-DRE-1257604">
    <property type="pathway name" value="PIP3 activates AKT signaling"/>
</dbReference>
<feature type="chain" id="PRO_5043058312" evidence="11 15">
    <location>
        <begin position="21"/>
        <end position="148"/>
    </location>
</feature>
<dbReference type="Bgee" id="ENSDARG00000104992">
    <property type="expression patterns" value="Expressed in zone of skin and 9 other cell types or tissues"/>
</dbReference>
<dbReference type="PANTHER" id="PTHR10740">
    <property type="entry name" value="TRANSFORMING GROWTH FACTOR ALPHA"/>
    <property type="match status" value="1"/>
</dbReference>
<dbReference type="OMA" id="FYCYVRK"/>
<dbReference type="Reactome" id="R-DRE-182971">
    <property type="pathway name" value="EGFR downregulation"/>
</dbReference>
<keyword evidence="8" id="KW-0325">Glycoprotein</keyword>
<keyword evidence="3 10" id="KW-0812">Transmembrane</keyword>
<dbReference type="EMBL" id="BX545917">
    <property type="status" value="NOT_ANNOTATED_CDS"/>
    <property type="molecule type" value="Genomic_DNA"/>
</dbReference>
<evidence type="ECO:0000256" key="11">
    <source>
        <dbReference type="SAM" id="SignalP"/>
    </source>
</evidence>
<evidence type="ECO:0000313" key="14">
    <source>
        <dbReference type="Proteomes" id="UP000000437"/>
    </source>
</evidence>
<dbReference type="Reactome" id="R-DRE-6811558">
    <property type="pathway name" value="PI5P, PP2A and IER3 Regulate PI3K/AKT Signaling"/>
</dbReference>
<evidence type="ECO:0000313" key="15">
    <source>
        <dbReference type="RefSeq" id="NP_001373613.1"/>
    </source>
</evidence>
<evidence type="ECO:0000256" key="2">
    <source>
        <dbReference type="ARBA" id="ARBA00022536"/>
    </source>
</evidence>
<dbReference type="STRING" id="7955.ENSDARP00000145021"/>
<dbReference type="GeneID" id="100005297"/>
<evidence type="ECO:0000259" key="12">
    <source>
        <dbReference type="PROSITE" id="PS50026"/>
    </source>
</evidence>
<evidence type="ECO:0000256" key="4">
    <source>
        <dbReference type="ARBA" id="ARBA00022989"/>
    </source>
</evidence>
<keyword evidence="7 9" id="KW-1015">Disulfide bond</keyword>
<keyword evidence="11 15" id="KW-0732">Signal</keyword>
<dbReference type="PROSITE" id="PS00022">
    <property type="entry name" value="EGF_1"/>
    <property type="match status" value="1"/>
</dbReference>
<feature type="signal peptide" evidence="11">
    <location>
        <begin position="1"/>
        <end position="20"/>
    </location>
</feature>
<dbReference type="AGR" id="ZFIN:ZDB-GENE-100426-1"/>
<name>A0A0R4IWG0_DANRE</name>
<feature type="disulfide bond" evidence="9">
    <location>
        <begin position="81"/>
        <end position="90"/>
    </location>
</feature>
<dbReference type="GO" id="GO:0008083">
    <property type="term" value="F:growth factor activity"/>
    <property type="evidence" value="ECO:0000318"/>
    <property type="project" value="GO_Central"/>
</dbReference>
<feature type="transmembrane region" description="Helical" evidence="10">
    <location>
        <begin position="106"/>
        <end position="128"/>
    </location>
</feature>
<comment type="caution">
    <text evidence="9">Lacks conserved residue(s) required for the propagation of feature annotation.</text>
</comment>
<dbReference type="GO" id="GO:0005615">
    <property type="term" value="C:extracellular space"/>
    <property type="evidence" value="ECO:0000318"/>
    <property type="project" value="GO_Central"/>
</dbReference>
<reference evidence="15" key="1">
    <citation type="journal article" date="2010" name="BMC Evol. Biol.">
        <title>Lineage-specific co-evolution of the Egf receptor/ligand signaling system.</title>
        <authorList>
            <person name="Laisney J.A."/>
            <person name="Braasch I."/>
            <person name="Walter R.B."/>
            <person name="Meierjohann S."/>
            <person name="Schartl M."/>
        </authorList>
    </citation>
    <scope>NUCLEOTIDE SEQUENCE</scope>
    <source>
        <strain evidence="15">Tuebingen</strain>
    </source>
</reference>
<evidence type="ECO:0000256" key="10">
    <source>
        <dbReference type="SAM" id="Phobius"/>
    </source>
</evidence>
<dbReference type="InterPro" id="IPR000742">
    <property type="entry name" value="EGF"/>
</dbReference>
<dbReference type="Reactome" id="R-DRE-212718">
    <property type="pathway name" value="EGFR interacts with phospholipase C-gamma"/>
</dbReference>
<dbReference type="OrthoDB" id="9411915at2759"/>
<dbReference type="Proteomes" id="UP000000437">
    <property type="component" value="Chromosome 8"/>
</dbReference>
<keyword evidence="4 10" id="KW-1133">Transmembrane helix</keyword>
<evidence type="ECO:0000256" key="8">
    <source>
        <dbReference type="ARBA" id="ARBA00023180"/>
    </source>
</evidence>
<dbReference type="ZFIN" id="ZDB-GENE-100426-1">
    <property type="gene designation" value="epgn"/>
</dbReference>
<evidence type="ECO:0000313" key="13">
    <source>
        <dbReference type="Ensembl" id="ENSDARP00000139060"/>
    </source>
</evidence>
<dbReference type="GO" id="GO:0045840">
    <property type="term" value="P:positive regulation of mitotic nuclear division"/>
    <property type="evidence" value="ECO:0000318"/>
    <property type="project" value="GO_Central"/>
</dbReference>
<proteinExistence type="predicted"/>
<evidence type="ECO:0000256" key="3">
    <source>
        <dbReference type="ARBA" id="ARBA00022692"/>
    </source>
</evidence>
<sequence length="148" mass="16380">MTQVLGLMLVLFLFSGLGEAQEKSEDVLLNNTTENLLYSHEIEEEPLVLAAQRPCGSEHEGFCVNGVCSFSTELDTPICRCNEKYSGVRCEHIIMDTRSLSSPEEVIGISCGVVLFLGMLTVLLFFCLKKRCQKSPPPYKNCGSEHSV</sequence>